<evidence type="ECO:0000313" key="7">
    <source>
        <dbReference type="Proteomes" id="UP000242502"/>
    </source>
</evidence>
<dbReference type="Pfam" id="PF00149">
    <property type="entry name" value="Metallophos"/>
    <property type="match status" value="1"/>
</dbReference>
<dbReference type="SUPFAM" id="SSF56300">
    <property type="entry name" value="Metallo-dependent phosphatases"/>
    <property type="match status" value="1"/>
</dbReference>
<dbReference type="GO" id="GO:0004112">
    <property type="term" value="F:cyclic-nucleotide phosphodiesterase activity"/>
    <property type="evidence" value="ECO:0007669"/>
    <property type="project" value="InterPro"/>
</dbReference>
<proteinExistence type="inferred from homology"/>
<dbReference type="Gene3D" id="3.60.21.10">
    <property type="match status" value="1"/>
</dbReference>
<dbReference type="PANTHER" id="PTHR42988:SF2">
    <property type="entry name" value="CYCLIC NUCLEOTIDE PHOSPHODIESTERASE CBUA0032-RELATED"/>
    <property type="match status" value="1"/>
</dbReference>
<evidence type="ECO:0000259" key="5">
    <source>
        <dbReference type="Pfam" id="PF00149"/>
    </source>
</evidence>
<keyword evidence="1" id="KW-0479">Metal-binding</keyword>
<dbReference type="NCBIfam" id="NF008359">
    <property type="entry name" value="PRK11148.1"/>
    <property type="match status" value="1"/>
</dbReference>
<comment type="caution">
    <text evidence="6">The sequence shown here is derived from an EMBL/GenBank/DDBJ whole genome shotgun (WGS) entry which is preliminary data.</text>
</comment>
<evidence type="ECO:0000256" key="2">
    <source>
        <dbReference type="ARBA" id="ARBA00022801"/>
    </source>
</evidence>
<evidence type="ECO:0000256" key="4">
    <source>
        <dbReference type="ARBA" id="ARBA00025742"/>
    </source>
</evidence>
<dbReference type="STRING" id="62101.AB835_07290"/>
<keyword evidence="3" id="KW-0408">Iron</keyword>
<dbReference type="InterPro" id="IPR029052">
    <property type="entry name" value="Metallo-depent_PP-like"/>
</dbReference>
<dbReference type="GO" id="GO:0046872">
    <property type="term" value="F:metal ion binding"/>
    <property type="evidence" value="ECO:0007669"/>
    <property type="project" value="UniProtKB-KW"/>
</dbReference>
<dbReference type="CDD" id="cd07402">
    <property type="entry name" value="MPP_GpdQ"/>
    <property type="match status" value="1"/>
</dbReference>
<name>A0A1D2QQC0_9GAMM</name>
<dbReference type="InterPro" id="IPR050884">
    <property type="entry name" value="CNP_phosphodiesterase-III"/>
</dbReference>
<sequence length="263" mass="30297">MSNQPIKLLQITDCHLGDNVDDLLLSMNPDESLRDVLNLINRQHPENDFAILTGDLVNCPSPLAYQRLYNIFAQRLSCPFAWLPGNHDSPSTMAEFGDVVNRKLHTLGNWLIIMLDTHVDGLVSGHLVQKELEFLEQSLLDNKDKYIIVCLHHHPVPIGSDWIDRQALKNTQCFWKVLDKFSHTRIVLWGHIHQQFEMHHNDKMLLATPSTCIQFMPNKKTFALENLMPGYRWFELHSDGSFTTGVERVEYKNYGTDLNSSGY</sequence>
<gene>
    <name evidence="6" type="ORF">AB835_07290</name>
</gene>
<reference evidence="6 7" key="1">
    <citation type="journal article" date="2016" name="Appl. Environ. Microbiol.">
        <title>Lack of Overt Genome Reduction in the Bryostatin-Producing Bryozoan Symbiont "Candidatus Endobugula sertula".</title>
        <authorList>
            <person name="Miller I.J."/>
            <person name="Vanee N."/>
            <person name="Fong S.S."/>
            <person name="Lim-Fong G.E."/>
            <person name="Kwan J.C."/>
        </authorList>
    </citation>
    <scope>NUCLEOTIDE SEQUENCE [LARGE SCALE GENOMIC DNA]</scope>
    <source>
        <strain evidence="6">AB1-4</strain>
    </source>
</reference>
<dbReference type="AlphaFoldDB" id="A0A1D2QQC0"/>
<dbReference type="Proteomes" id="UP000242502">
    <property type="component" value="Unassembled WGS sequence"/>
</dbReference>
<organism evidence="6 7">
    <name type="scientific">Candidatus Endobugula sertula</name>
    <name type="common">Bugula neritina bacterial symbiont</name>
    <dbReference type="NCBI Taxonomy" id="62101"/>
    <lineage>
        <taxon>Bacteria</taxon>
        <taxon>Pseudomonadati</taxon>
        <taxon>Pseudomonadota</taxon>
        <taxon>Gammaproteobacteria</taxon>
        <taxon>Cellvibrionales</taxon>
        <taxon>Cellvibrionaceae</taxon>
        <taxon>Candidatus Endobugula</taxon>
    </lineage>
</organism>
<dbReference type="PANTHER" id="PTHR42988">
    <property type="entry name" value="PHOSPHOHYDROLASE"/>
    <property type="match status" value="1"/>
</dbReference>
<evidence type="ECO:0000313" key="6">
    <source>
        <dbReference type="EMBL" id="ODS23771.1"/>
    </source>
</evidence>
<protein>
    <submittedName>
        <fullName evidence="6">Phosphodiesterase</fullName>
    </submittedName>
</protein>
<dbReference type="InterPro" id="IPR026575">
    <property type="entry name" value="GpdQ/CpdA-like"/>
</dbReference>
<dbReference type="EMBL" id="MDLC01000021">
    <property type="protein sequence ID" value="ODS23771.1"/>
    <property type="molecule type" value="Genomic_DNA"/>
</dbReference>
<evidence type="ECO:0000256" key="1">
    <source>
        <dbReference type="ARBA" id="ARBA00022723"/>
    </source>
</evidence>
<evidence type="ECO:0000256" key="3">
    <source>
        <dbReference type="ARBA" id="ARBA00023004"/>
    </source>
</evidence>
<comment type="similarity">
    <text evidence="4">Belongs to the cyclic nucleotide phosphodiesterase class-III family.</text>
</comment>
<accession>A0A1D2QQC0</accession>
<dbReference type="InterPro" id="IPR004843">
    <property type="entry name" value="Calcineurin-like_PHP"/>
</dbReference>
<feature type="domain" description="Calcineurin-like phosphoesterase" evidence="5">
    <location>
        <begin position="7"/>
        <end position="194"/>
    </location>
</feature>
<keyword evidence="2" id="KW-0378">Hydrolase</keyword>